<dbReference type="InterPro" id="IPR052093">
    <property type="entry name" value="HR_Repair_Mediator"/>
</dbReference>
<dbReference type="GO" id="GO:0000400">
    <property type="term" value="F:four-way junction DNA binding"/>
    <property type="evidence" value="ECO:0007669"/>
    <property type="project" value="TreeGrafter"/>
</dbReference>
<dbReference type="PROSITE" id="PS50162">
    <property type="entry name" value="RECA_2"/>
    <property type="match status" value="1"/>
</dbReference>
<evidence type="ECO:0000313" key="9">
    <source>
        <dbReference type="EMBL" id="ABO99114.1"/>
    </source>
</evidence>
<gene>
    <name evidence="9" type="ORF">OSTLU_17626</name>
</gene>
<dbReference type="EMBL" id="CP000592">
    <property type="protein sequence ID" value="ABO99114.1"/>
    <property type="molecule type" value="Genomic_DNA"/>
</dbReference>
<dbReference type="SUPFAM" id="SSF52540">
    <property type="entry name" value="P-loop containing nucleoside triphosphate hydrolases"/>
    <property type="match status" value="1"/>
</dbReference>
<name>A4S5S4_OSTLU</name>
<dbReference type="GO" id="GO:0000707">
    <property type="term" value="P:meiotic DNA recombinase assembly"/>
    <property type="evidence" value="ECO:0007669"/>
    <property type="project" value="TreeGrafter"/>
</dbReference>
<dbReference type="GO" id="GO:0008821">
    <property type="term" value="F:crossover junction DNA endonuclease activity"/>
    <property type="evidence" value="ECO:0007669"/>
    <property type="project" value="TreeGrafter"/>
</dbReference>
<dbReference type="OrthoDB" id="1861185at2759"/>
<evidence type="ECO:0000256" key="7">
    <source>
        <dbReference type="ARBA" id="ARBA00040674"/>
    </source>
</evidence>
<dbReference type="Pfam" id="PF08423">
    <property type="entry name" value="Rad51"/>
    <property type="match status" value="2"/>
</dbReference>
<dbReference type="GO" id="GO:0005524">
    <property type="term" value="F:ATP binding"/>
    <property type="evidence" value="ECO:0007669"/>
    <property type="project" value="UniProtKB-KW"/>
</dbReference>
<dbReference type="AlphaFoldDB" id="A4S5S4"/>
<evidence type="ECO:0000256" key="3">
    <source>
        <dbReference type="ARBA" id="ARBA00022763"/>
    </source>
</evidence>
<evidence type="ECO:0000256" key="5">
    <source>
        <dbReference type="ARBA" id="ARBA00023204"/>
    </source>
</evidence>
<evidence type="ECO:0000259" key="8">
    <source>
        <dbReference type="PROSITE" id="PS50162"/>
    </source>
</evidence>
<evidence type="ECO:0000256" key="4">
    <source>
        <dbReference type="ARBA" id="ARBA00022840"/>
    </source>
</evidence>
<dbReference type="OMA" id="AMETFTV"/>
<dbReference type="PANTHER" id="PTHR46239">
    <property type="entry name" value="DNA REPAIR PROTEIN RAD51 HOMOLOG 3 RAD51C"/>
    <property type="match status" value="1"/>
</dbReference>
<evidence type="ECO:0000256" key="6">
    <source>
        <dbReference type="ARBA" id="ARBA00023242"/>
    </source>
</evidence>
<dbReference type="GO" id="GO:0005657">
    <property type="term" value="C:replication fork"/>
    <property type="evidence" value="ECO:0007669"/>
    <property type="project" value="TreeGrafter"/>
</dbReference>
<evidence type="ECO:0000313" key="10">
    <source>
        <dbReference type="Proteomes" id="UP000001568"/>
    </source>
</evidence>
<organism evidence="9 10">
    <name type="scientific">Ostreococcus lucimarinus (strain CCE9901)</name>
    <dbReference type="NCBI Taxonomy" id="436017"/>
    <lineage>
        <taxon>Eukaryota</taxon>
        <taxon>Viridiplantae</taxon>
        <taxon>Chlorophyta</taxon>
        <taxon>Mamiellophyceae</taxon>
        <taxon>Mamiellales</taxon>
        <taxon>Bathycoccaceae</taxon>
        <taxon>Ostreococcus</taxon>
    </lineage>
</organism>
<accession>A4S5S4</accession>
<proteinExistence type="predicted"/>
<dbReference type="HOGENOM" id="CLU_041732_1_1_1"/>
<dbReference type="GO" id="GO:0033063">
    <property type="term" value="C:Rad51B-Rad51C-Rad51D-XRCC2 complex"/>
    <property type="evidence" value="ECO:0007669"/>
    <property type="project" value="TreeGrafter"/>
</dbReference>
<evidence type="ECO:0000256" key="1">
    <source>
        <dbReference type="ARBA" id="ARBA00004123"/>
    </source>
</evidence>
<comment type="subcellular location">
    <subcellularLocation>
        <location evidence="1">Nucleus</location>
    </subcellularLocation>
</comment>
<keyword evidence="6" id="KW-0539">Nucleus</keyword>
<dbReference type="GO" id="GO:0007131">
    <property type="term" value="P:reciprocal meiotic recombination"/>
    <property type="evidence" value="ECO:0007669"/>
    <property type="project" value="TreeGrafter"/>
</dbReference>
<dbReference type="Gene3D" id="3.40.50.300">
    <property type="entry name" value="P-loop containing nucleotide triphosphate hydrolases"/>
    <property type="match status" value="1"/>
</dbReference>
<dbReference type="GO" id="GO:0140664">
    <property type="term" value="F:ATP-dependent DNA damage sensor activity"/>
    <property type="evidence" value="ECO:0007669"/>
    <property type="project" value="InterPro"/>
</dbReference>
<dbReference type="PANTHER" id="PTHR46239:SF1">
    <property type="entry name" value="DNA REPAIR PROTEIN RAD51 HOMOLOG 3"/>
    <property type="match status" value="1"/>
</dbReference>
<dbReference type="eggNOG" id="KOG1434">
    <property type="taxonomic scope" value="Eukaryota"/>
</dbReference>
<dbReference type="GO" id="GO:0033065">
    <property type="term" value="C:Rad51C-XRCC3 complex"/>
    <property type="evidence" value="ECO:0007669"/>
    <property type="project" value="TreeGrafter"/>
</dbReference>
<dbReference type="Proteomes" id="UP000001568">
    <property type="component" value="Chromosome 12"/>
</dbReference>
<keyword evidence="3" id="KW-0227">DNA damage</keyword>
<dbReference type="RefSeq" id="XP_001420821.1">
    <property type="nucleotide sequence ID" value="XM_001420784.1"/>
</dbReference>
<dbReference type="InterPro" id="IPR027417">
    <property type="entry name" value="P-loop_NTPase"/>
</dbReference>
<dbReference type="STRING" id="436017.A4S5S4"/>
<dbReference type="InterPro" id="IPR020588">
    <property type="entry name" value="RecA_ATP-bd"/>
</dbReference>
<keyword evidence="5" id="KW-0234">DNA repair</keyword>
<dbReference type="GeneID" id="5004779"/>
<dbReference type="InterPro" id="IPR013632">
    <property type="entry name" value="Rad51_C"/>
</dbReference>
<dbReference type="InterPro" id="IPR016467">
    <property type="entry name" value="DNA_recomb/repair_RecA-like"/>
</dbReference>
<keyword evidence="2" id="KW-0547">Nucleotide-binding</keyword>
<evidence type="ECO:0000256" key="2">
    <source>
        <dbReference type="ARBA" id="ARBA00022741"/>
    </source>
</evidence>
<dbReference type="CDD" id="cd19492">
    <property type="entry name" value="Rad51C"/>
    <property type="match status" value="1"/>
</dbReference>
<protein>
    <recommendedName>
        <fullName evidence="7">DNA repair protein RAD51 homolog 3</fullName>
    </recommendedName>
</protein>
<keyword evidence="10" id="KW-1185">Reference proteome</keyword>
<dbReference type="Gramene" id="ABO99114">
    <property type="protein sequence ID" value="ABO99114"/>
    <property type="gene ID" value="OSTLU_17626"/>
</dbReference>
<reference evidence="9 10" key="1">
    <citation type="journal article" date="2007" name="Proc. Natl. Acad. Sci. U.S.A.">
        <title>The tiny eukaryote Ostreococcus provides genomic insights into the paradox of plankton speciation.</title>
        <authorList>
            <person name="Palenik B."/>
            <person name="Grimwood J."/>
            <person name="Aerts A."/>
            <person name="Rouze P."/>
            <person name="Salamov A."/>
            <person name="Putnam N."/>
            <person name="Dupont C."/>
            <person name="Jorgensen R."/>
            <person name="Derelle E."/>
            <person name="Rombauts S."/>
            <person name="Zhou K."/>
            <person name="Otillar R."/>
            <person name="Merchant S.S."/>
            <person name="Podell S."/>
            <person name="Gaasterland T."/>
            <person name="Napoli C."/>
            <person name="Gendler K."/>
            <person name="Manuell A."/>
            <person name="Tai V."/>
            <person name="Vallon O."/>
            <person name="Piganeau G."/>
            <person name="Jancek S."/>
            <person name="Heijde M."/>
            <person name="Jabbari K."/>
            <person name="Bowler C."/>
            <person name="Lohr M."/>
            <person name="Robbens S."/>
            <person name="Werner G."/>
            <person name="Dubchak I."/>
            <person name="Pazour G.J."/>
            <person name="Ren Q."/>
            <person name="Paulsen I."/>
            <person name="Delwiche C."/>
            <person name="Schmutz J."/>
            <person name="Rokhsar D."/>
            <person name="Van de Peer Y."/>
            <person name="Moreau H."/>
            <person name="Grigoriev I.V."/>
        </authorList>
    </citation>
    <scope>NUCLEOTIDE SEQUENCE [LARGE SCALE GENOMIC DNA]</scope>
    <source>
        <strain evidence="9 10">CCE9901</strain>
    </source>
</reference>
<dbReference type="KEGG" id="olu:OSTLU_17626"/>
<feature type="domain" description="RecA family profile 1" evidence="8">
    <location>
        <begin position="92"/>
        <end position="286"/>
    </location>
</feature>
<dbReference type="PIRSF" id="PIRSF005856">
    <property type="entry name" value="Rad51"/>
    <property type="match status" value="1"/>
</dbReference>
<keyword evidence="4" id="KW-0067">ATP-binding</keyword>
<sequence length="358" mass="38770">MDHAPGDWFQDSYALTSLALAPSTRSKLQRAGVHSARDVLRISGNSPSTLARECALTLDEANDALKAARFNGEGIALRGARSAAELLREERARWSVFTFCEALDDALGGGAASGEITELCGCPGIGKTQMAMQLSVSAQTPRAFGGLGGEAVYVDTEGSFTAERAMDMAEALAEHLGRCAKRCEDEDARREMEAALETCAPEAMLRGIHLFRCHEVTELLAALETLGEFIAERPKVRLVVIDSVAFHFRQDFQDMALRTTILSKMTNRLMSIATTQQVAVVTVNQVTVKPQRDGSARLVPALGESYAHACTTRVILSWENDERVAFVTKSPRLPQARARYAVTAGGIRDVRGSKRAAP</sequence>